<dbReference type="GO" id="GO:0003676">
    <property type="term" value="F:nucleic acid binding"/>
    <property type="evidence" value="ECO:0007669"/>
    <property type="project" value="InterPro"/>
</dbReference>
<dbReference type="RefSeq" id="WP_211313008.1">
    <property type="nucleotide sequence ID" value="NZ_BAAABL010000035.1"/>
</dbReference>
<evidence type="ECO:0000259" key="1">
    <source>
        <dbReference type="Pfam" id="PF11645"/>
    </source>
</evidence>
<dbReference type="InterPro" id="IPR021671">
    <property type="entry name" value="PD(D/E)XK_Endonuc"/>
</dbReference>
<feature type="domain" description="PD(D/E)XK endonuclease" evidence="1">
    <location>
        <begin position="142"/>
        <end position="258"/>
    </location>
</feature>
<keyword evidence="3" id="KW-1185">Reference proteome</keyword>
<dbReference type="Proteomes" id="UP001500837">
    <property type="component" value="Unassembled WGS sequence"/>
</dbReference>
<dbReference type="Pfam" id="PF11645">
    <property type="entry name" value="PDDEXK_5"/>
    <property type="match status" value="2"/>
</dbReference>
<sequence length="265" mass="29967">MEPHRKGDLTEAIVIAELKRRDIPVSVPFGDNERYDLLAEDDSGSIWKLQVKTGRYRDGKVLFKGKSQHTNASGHTYRYYDGDVDYFLVNCDEVDGLYLVPESEVGSSMSLRIADAKQDHRTINWATDYDFDEQWPPSGSTADDWRNAVVDDLREHGIDVLDARESDAPYDLLLRTADGTLYRTSLRPGSVSGGRVRFDTGRTNAPGPSVIDLVLVRCQGTGETYLIERDAYDESISLRVEPTRNEDTRTNRAADYTLNRRWPPA</sequence>
<evidence type="ECO:0000313" key="2">
    <source>
        <dbReference type="EMBL" id="GAA0296661.1"/>
    </source>
</evidence>
<proteinExistence type="predicted"/>
<dbReference type="Gene3D" id="3.40.1350.10">
    <property type="match status" value="2"/>
</dbReference>
<accession>A0AAV3S646</accession>
<dbReference type="AlphaFoldDB" id="A0AAV3S646"/>
<protein>
    <recommendedName>
        <fullName evidence="1">PD(D/E)XK endonuclease domain-containing protein</fullName>
    </recommendedName>
</protein>
<comment type="caution">
    <text evidence="2">The sequence shown here is derived from an EMBL/GenBank/DDBJ whole genome shotgun (WGS) entry which is preliminary data.</text>
</comment>
<evidence type="ECO:0000313" key="3">
    <source>
        <dbReference type="Proteomes" id="UP001500837"/>
    </source>
</evidence>
<reference evidence="2 3" key="1">
    <citation type="journal article" date="2019" name="Int. J. Syst. Evol. Microbiol.">
        <title>The Global Catalogue of Microorganisms (GCM) 10K type strain sequencing project: providing services to taxonomists for standard genome sequencing and annotation.</title>
        <authorList>
            <consortium name="The Broad Institute Genomics Platform"/>
            <consortium name="The Broad Institute Genome Sequencing Center for Infectious Disease"/>
            <person name="Wu L."/>
            <person name="Ma J."/>
        </authorList>
    </citation>
    <scope>NUCLEOTIDE SEQUENCE [LARGE SCALE GENOMIC DNA]</scope>
    <source>
        <strain evidence="2 3">JCM 16330</strain>
    </source>
</reference>
<dbReference type="InterPro" id="IPR011856">
    <property type="entry name" value="tRNA_endonuc-like_dom_sf"/>
</dbReference>
<gene>
    <name evidence="2" type="ORF">GCM10009066_08900</name>
</gene>
<name>A0AAV3S646_9EURY</name>
<organism evidence="2 3">
    <name type="scientific">Halarchaeum salinum</name>
    <dbReference type="NCBI Taxonomy" id="489912"/>
    <lineage>
        <taxon>Archaea</taxon>
        <taxon>Methanobacteriati</taxon>
        <taxon>Methanobacteriota</taxon>
        <taxon>Stenosarchaea group</taxon>
        <taxon>Halobacteria</taxon>
        <taxon>Halobacteriales</taxon>
        <taxon>Halobacteriaceae</taxon>
    </lineage>
</organism>
<dbReference type="EMBL" id="BAAABL010000035">
    <property type="protein sequence ID" value="GAA0296661.1"/>
    <property type="molecule type" value="Genomic_DNA"/>
</dbReference>
<feature type="domain" description="PD(D/E)XK endonuclease" evidence="1">
    <location>
        <begin position="1"/>
        <end position="131"/>
    </location>
</feature>